<dbReference type="GO" id="GO:0003677">
    <property type="term" value="F:DNA binding"/>
    <property type="evidence" value="ECO:0007669"/>
    <property type="project" value="InterPro"/>
</dbReference>
<organism evidence="2 3">
    <name type="scientific">Thiocapsa marina 5811</name>
    <dbReference type="NCBI Taxonomy" id="768671"/>
    <lineage>
        <taxon>Bacteria</taxon>
        <taxon>Pseudomonadati</taxon>
        <taxon>Pseudomonadota</taxon>
        <taxon>Gammaproteobacteria</taxon>
        <taxon>Chromatiales</taxon>
        <taxon>Chromatiaceae</taxon>
        <taxon>Thiocapsa</taxon>
    </lineage>
</organism>
<dbReference type="STRING" id="768671.ThimaDRAFT_4829"/>
<protein>
    <submittedName>
        <fullName evidence="2">Integrase family protein</fullName>
    </submittedName>
</protein>
<keyword evidence="1" id="KW-0233">DNA recombination</keyword>
<evidence type="ECO:0000256" key="1">
    <source>
        <dbReference type="ARBA" id="ARBA00023172"/>
    </source>
</evidence>
<dbReference type="GO" id="GO:0006310">
    <property type="term" value="P:DNA recombination"/>
    <property type="evidence" value="ECO:0007669"/>
    <property type="project" value="UniProtKB-KW"/>
</dbReference>
<evidence type="ECO:0000313" key="2">
    <source>
        <dbReference type="EMBL" id="EGV15883.1"/>
    </source>
</evidence>
<dbReference type="InterPro" id="IPR011010">
    <property type="entry name" value="DNA_brk_join_enz"/>
</dbReference>
<dbReference type="AlphaFoldDB" id="F9UIS6"/>
<name>F9UIS6_9GAMM</name>
<dbReference type="Proteomes" id="UP000005459">
    <property type="component" value="Unassembled WGS sequence"/>
</dbReference>
<sequence>MGTDPQEYGAHSQRRPEATLMNRQTRNLRAVQLLSGHRKIENTVRYVGVEVDNALDIAEHIEC</sequence>
<dbReference type="GO" id="GO:0015074">
    <property type="term" value="P:DNA integration"/>
    <property type="evidence" value="ECO:0007669"/>
    <property type="project" value="InterPro"/>
</dbReference>
<dbReference type="EMBL" id="AFWV01000033">
    <property type="protein sequence ID" value="EGV15883.1"/>
    <property type="molecule type" value="Genomic_DNA"/>
</dbReference>
<dbReference type="SUPFAM" id="SSF56349">
    <property type="entry name" value="DNA breaking-rejoining enzymes"/>
    <property type="match status" value="1"/>
</dbReference>
<dbReference type="Gene3D" id="1.10.443.10">
    <property type="entry name" value="Intergrase catalytic core"/>
    <property type="match status" value="1"/>
</dbReference>
<dbReference type="InterPro" id="IPR013762">
    <property type="entry name" value="Integrase-like_cat_sf"/>
</dbReference>
<proteinExistence type="predicted"/>
<keyword evidence="3" id="KW-1185">Reference proteome</keyword>
<gene>
    <name evidence="2" type="ORF">ThimaDRAFT_4829</name>
</gene>
<accession>F9UIS6</accession>
<reference evidence="2 3" key="1">
    <citation type="submission" date="2011-06" db="EMBL/GenBank/DDBJ databases">
        <title>The draft genome of Thiocapsa marina 5811.</title>
        <authorList>
            <consortium name="US DOE Joint Genome Institute (JGI-PGF)"/>
            <person name="Lucas S."/>
            <person name="Han J."/>
            <person name="Cheng J.-F."/>
            <person name="Goodwin L."/>
            <person name="Pitluck S."/>
            <person name="Peters L."/>
            <person name="Land M.L."/>
            <person name="Hauser L."/>
            <person name="Vogl K."/>
            <person name="Liu Z."/>
            <person name="Imhoff J."/>
            <person name="Thiel V."/>
            <person name="Frigaard N.-U."/>
            <person name="Bryant D."/>
            <person name="Woyke T.J."/>
        </authorList>
    </citation>
    <scope>NUCLEOTIDE SEQUENCE [LARGE SCALE GENOMIC DNA]</scope>
    <source>
        <strain evidence="2 3">5811</strain>
    </source>
</reference>
<dbReference type="eggNOG" id="COG0582">
    <property type="taxonomic scope" value="Bacteria"/>
</dbReference>
<evidence type="ECO:0000313" key="3">
    <source>
        <dbReference type="Proteomes" id="UP000005459"/>
    </source>
</evidence>